<reference evidence="6" key="1">
    <citation type="journal article" date="2023" name="Genome Biol. Evol.">
        <title>Long-read-based Genome Assembly of Drosophila gunungcola Reveals Fewer Chemosensory Genes in Flower-breeding Species.</title>
        <authorList>
            <person name="Negi A."/>
            <person name="Liao B.Y."/>
            <person name="Yeh S.D."/>
        </authorList>
    </citation>
    <scope>NUCLEOTIDE SEQUENCE</scope>
    <source>
        <strain evidence="6">Sukarami</strain>
    </source>
</reference>
<proteinExistence type="inferred from homology"/>
<dbReference type="GO" id="GO:0006364">
    <property type="term" value="P:rRNA processing"/>
    <property type="evidence" value="ECO:0007669"/>
    <property type="project" value="UniProtKB-KW"/>
</dbReference>
<organism evidence="6 7">
    <name type="scientific">Drosophila gunungcola</name>
    <name type="common">fruit fly</name>
    <dbReference type="NCBI Taxonomy" id="103775"/>
    <lineage>
        <taxon>Eukaryota</taxon>
        <taxon>Metazoa</taxon>
        <taxon>Ecdysozoa</taxon>
        <taxon>Arthropoda</taxon>
        <taxon>Hexapoda</taxon>
        <taxon>Insecta</taxon>
        <taxon>Pterygota</taxon>
        <taxon>Neoptera</taxon>
        <taxon>Endopterygota</taxon>
        <taxon>Diptera</taxon>
        <taxon>Brachycera</taxon>
        <taxon>Muscomorpha</taxon>
        <taxon>Ephydroidea</taxon>
        <taxon>Drosophilidae</taxon>
        <taxon>Drosophila</taxon>
        <taxon>Sophophora</taxon>
    </lineage>
</organism>
<dbReference type="AlphaFoldDB" id="A0A9Q0BX15"/>
<dbReference type="EMBL" id="JAMKOV010000001">
    <property type="protein sequence ID" value="KAI8046789.1"/>
    <property type="molecule type" value="Genomic_DNA"/>
</dbReference>
<feature type="compositionally biased region" description="Acidic residues" evidence="5">
    <location>
        <begin position="138"/>
        <end position="163"/>
    </location>
</feature>
<dbReference type="InterPro" id="IPR019398">
    <property type="entry name" value="Pre-rRNA_process_TSR2"/>
</dbReference>
<dbReference type="PANTHER" id="PTHR21250">
    <property type="entry name" value="PRE-RRNA-PROCESSING PROTEIN TSR2 HOMOLOG"/>
    <property type="match status" value="1"/>
</dbReference>
<evidence type="ECO:0000256" key="2">
    <source>
        <dbReference type="ARBA" id="ARBA00006524"/>
    </source>
</evidence>
<evidence type="ECO:0000313" key="7">
    <source>
        <dbReference type="Proteomes" id="UP001059596"/>
    </source>
</evidence>
<dbReference type="OrthoDB" id="263560at2759"/>
<evidence type="ECO:0000313" key="6">
    <source>
        <dbReference type="EMBL" id="KAI8046789.1"/>
    </source>
</evidence>
<comment type="similarity">
    <text evidence="2">Belongs to the TSR2 family.</text>
</comment>
<evidence type="ECO:0000256" key="5">
    <source>
        <dbReference type="SAM" id="MobiDB-lite"/>
    </source>
</evidence>
<comment type="caution">
    <text evidence="6">The sequence shown here is derived from an EMBL/GenBank/DDBJ whole genome shotgun (WGS) entry which is preliminary data.</text>
</comment>
<keyword evidence="4" id="KW-0698">rRNA processing</keyword>
<evidence type="ECO:0000256" key="4">
    <source>
        <dbReference type="ARBA" id="ARBA00022552"/>
    </source>
</evidence>
<dbReference type="Proteomes" id="UP001059596">
    <property type="component" value="Chromosome 3R"/>
</dbReference>
<comment type="function">
    <text evidence="1">May be involved in 20S pre-rRNA processing.</text>
</comment>
<dbReference type="Pfam" id="PF10273">
    <property type="entry name" value="WGG"/>
    <property type="match status" value="1"/>
</dbReference>
<evidence type="ECO:0000256" key="3">
    <source>
        <dbReference type="ARBA" id="ARBA00017551"/>
    </source>
</evidence>
<protein>
    <recommendedName>
        <fullName evidence="3">Pre-rRNA-processing protein TSR2 homolog</fullName>
    </recommendedName>
</protein>
<feature type="region of interest" description="Disordered" evidence="5">
    <location>
        <begin position="130"/>
        <end position="196"/>
    </location>
</feature>
<name>A0A9Q0BX15_9MUSC</name>
<keyword evidence="7" id="KW-1185">Reference proteome</keyword>
<feature type="compositionally biased region" description="Polar residues" evidence="5">
    <location>
        <begin position="164"/>
        <end position="181"/>
    </location>
</feature>
<accession>A0A9Q0BX15</accession>
<gene>
    <name evidence="6" type="ORF">M5D96_003002</name>
</gene>
<sequence>MAAAQQTDFQKNFRLIVEKIFNHWQDLRLAVEHGMGGRNGQQVAIEIMDYTYQYCVSNENITQGELQEVVEELMDQEFNTLCDDDSIPEICRNLLRYKLLAQQHQYPQIEAELSKLPAGKEWLRPDVKITYTPIEGDSSSDEDMDDDDDEEDDEMGQEDEDDAPSSSGRMTRSQTRKQQAQEFVEPEDGWTTVRRK</sequence>
<evidence type="ECO:0000256" key="1">
    <source>
        <dbReference type="ARBA" id="ARBA00002210"/>
    </source>
</evidence>